<reference evidence="2 3" key="1">
    <citation type="submission" date="2016-10" db="EMBL/GenBank/DDBJ databases">
        <authorList>
            <person name="de Groot N.N."/>
        </authorList>
    </citation>
    <scope>NUCLEOTIDE SEQUENCE [LARGE SCALE GENOMIC DNA]</scope>
    <source>
        <strain evidence="3">P4B,CCM 7963,CECT 7998,DSM 25260,IBRC-M 10614,KCTC 13821</strain>
    </source>
</reference>
<sequence length="77" mass="8427">MLHAAGILIVVAIIAAIEVPGLRKKKQKKELLMFSILLLIGAALSLTQSLVDQLPTPLAWIEAIFKPIHDVLFAPFK</sequence>
<dbReference type="STRING" id="930129.SAMN05216352_104136"/>
<evidence type="ECO:0000313" key="2">
    <source>
        <dbReference type="EMBL" id="SDI02360.1"/>
    </source>
</evidence>
<keyword evidence="3" id="KW-1185">Reference proteome</keyword>
<dbReference type="AlphaFoldDB" id="A0A1G8H746"/>
<dbReference type="Proteomes" id="UP000199017">
    <property type="component" value="Unassembled WGS sequence"/>
</dbReference>
<keyword evidence="1" id="KW-0812">Transmembrane</keyword>
<feature type="transmembrane region" description="Helical" evidence="1">
    <location>
        <begin position="31"/>
        <end position="51"/>
    </location>
</feature>
<keyword evidence="1" id="KW-0472">Membrane</keyword>
<organism evidence="2 3">
    <name type="scientific">Alteribacillus bidgolensis</name>
    <dbReference type="NCBI Taxonomy" id="930129"/>
    <lineage>
        <taxon>Bacteria</taxon>
        <taxon>Bacillati</taxon>
        <taxon>Bacillota</taxon>
        <taxon>Bacilli</taxon>
        <taxon>Bacillales</taxon>
        <taxon>Bacillaceae</taxon>
        <taxon>Alteribacillus</taxon>
    </lineage>
</organism>
<gene>
    <name evidence="2" type="ORF">SAMN05216352_104136</name>
</gene>
<accession>A0A1G8H746</accession>
<evidence type="ECO:0000256" key="1">
    <source>
        <dbReference type="SAM" id="Phobius"/>
    </source>
</evidence>
<proteinExistence type="predicted"/>
<feature type="transmembrane region" description="Helical" evidence="1">
    <location>
        <begin position="6"/>
        <end position="22"/>
    </location>
</feature>
<keyword evidence="1" id="KW-1133">Transmembrane helix</keyword>
<dbReference type="RefSeq" id="WP_091583596.1">
    <property type="nucleotide sequence ID" value="NZ_FNDU01000004.1"/>
</dbReference>
<protein>
    <recommendedName>
        <fullName evidence="4">Stage III sporulation protein AF</fullName>
    </recommendedName>
</protein>
<dbReference type="OrthoDB" id="2440830at2"/>
<evidence type="ECO:0000313" key="3">
    <source>
        <dbReference type="Proteomes" id="UP000199017"/>
    </source>
</evidence>
<name>A0A1G8H746_9BACI</name>
<dbReference type="EMBL" id="FNDU01000004">
    <property type="protein sequence ID" value="SDI02360.1"/>
    <property type="molecule type" value="Genomic_DNA"/>
</dbReference>
<evidence type="ECO:0008006" key="4">
    <source>
        <dbReference type="Google" id="ProtNLM"/>
    </source>
</evidence>